<dbReference type="RefSeq" id="WP_209372502.1">
    <property type="nucleotide sequence ID" value="NZ_JAGIZA010000004.1"/>
</dbReference>
<proteinExistence type="predicted"/>
<dbReference type="InterPro" id="IPR023170">
    <property type="entry name" value="HhH_base_excis_C"/>
</dbReference>
<dbReference type="SUPFAM" id="SSF48150">
    <property type="entry name" value="DNA-glycosylase"/>
    <property type="match status" value="1"/>
</dbReference>
<evidence type="ECO:0000313" key="3">
    <source>
        <dbReference type="Proteomes" id="UP000677537"/>
    </source>
</evidence>
<evidence type="ECO:0000259" key="1">
    <source>
        <dbReference type="SMART" id="SM00478"/>
    </source>
</evidence>
<reference evidence="2" key="1">
    <citation type="submission" date="2021-03" db="EMBL/GenBank/DDBJ databases">
        <authorList>
            <person name="So Y."/>
        </authorList>
    </citation>
    <scope>NUCLEOTIDE SEQUENCE</scope>
    <source>
        <strain evidence="2">SG15</strain>
    </source>
</reference>
<evidence type="ECO:0000313" key="2">
    <source>
        <dbReference type="EMBL" id="MBP0492725.1"/>
    </source>
</evidence>
<dbReference type="AlphaFoldDB" id="A0A940MZV8"/>
<dbReference type="SMART" id="SM00478">
    <property type="entry name" value="ENDO3c"/>
    <property type="match status" value="1"/>
</dbReference>
<dbReference type="PANTHER" id="PTHR47203">
    <property type="match status" value="1"/>
</dbReference>
<sequence>MPATVRNPSGPREKLVEVHHRLCRVYGCPIGYFHEHGPMDELVSSLLSHRTRNADSARAFRNLRERFPDWAAVRDAPVDAVREALAPCTWPEAKAPALQRILQIITARRGSLELDHLADMPVPEAREWLESLPGVGPKTSAAVLSFSSLRRRALPVDSHHHRVAQRLGLIPASLSVGPSHRVLEAMLPGEWDAQEVYDDHEVLMLHGQRVCHFRAPACGRCVLLDLCPTGQARSAPESSLRQPAFHSPA</sequence>
<dbReference type="CDD" id="cd00056">
    <property type="entry name" value="ENDO3c"/>
    <property type="match status" value="1"/>
</dbReference>
<organism evidence="2 3">
    <name type="scientific">Roseomonas indoligenes</name>
    <dbReference type="NCBI Taxonomy" id="2820811"/>
    <lineage>
        <taxon>Bacteria</taxon>
        <taxon>Pseudomonadati</taxon>
        <taxon>Pseudomonadota</taxon>
        <taxon>Alphaproteobacteria</taxon>
        <taxon>Acetobacterales</taxon>
        <taxon>Roseomonadaceae</taxon>
        <taxon>Roseomonas</taxon>
    </lineage>
</organism>
<dbReference type="InterPro" id="IPR011257">
    <property type="entry name" value="DNA_glycosylase"/>
</dbReference>
<dbReference type="Gene3D" id="1.10.1670.10">
    <property type="entry name" value="Helix-hairpin-Helix base-excision DNA repair enzymes (C-terminal)"/>
    <property type="match status" value="1"/>
</dbReference>
<gene>
    <name evidence="2" type="ORF">J5Y10_08030</name>
</gene>
<dbReference type="GO" id="GO:0006284">
    <property type="term" value="P:base-excision repair"/>
    <property type="evidence" value="ECO:0007669"/>
    <property type="project" value="InterPro"/>
</dbReference>
<comment type="caution">
    <text evidence="2">The sequence shown here is derived from an EMBL/GenBank/DDBJ whole genome shotgun (WGS) entry which is preliminary data.</text>
</comment>
<keyword evidence="3" id="KW-1185">Reference proteome</keyword>
<dbReference type="Pfam" id="PF00730">
    <property type="entry name" value="HhH-GPD"/>
    <property type="match status" value="1"/>
</dbReference>
<dbReference type="EMBL" id="JAGIZA010000004">
    <property type="protein sequence ID" value="MBP0492725.1"/>
    <property type="molecule type" value="Genomic_DNA"/>
</dbReference>
<dbReference type="Proteomes" id="UP000677537">
    <property type="component" value="Unassembled WGS sequence"/>
</dbReference>
<dbReference type="PIRSF" id="PIRSF001435">
    <property type="entry name" value="Nth"/>
    <property type="match status" value="1"/>
</dbReference>
<feature type="domain" description="HhH-GPD" evidence="1">
    <location>
        <begin position="47"/>
        <end position="209"/>
    </location>
</feature>
<dbReference type="InterPro" id="IPR003265">
    <property type="entry name" value="HhH-GPD_domain"/>
</dbReference>
<dbReference type="GO" id="GO:0003824">
    <property type="term" value="F:catalytic activity"/>
    <property type="evidence" value="ECO:0007669"/>
    <property type="project" value="InterPro"/>
</dbReference>
<protein>
    <submittedName>
        <fullName evidence="2">Fe-S cluster assembly protein HesB</fullName>
    </submittedName>
</protein>
<dbReference type="Gene3D" id="1.10.340.30">
    <property type="entry name" value="Hypothetical protein, domain 2"/>
    <property type="match status" value="1"/>
</dbReference>
<dbReference type="PANTHER" id="PTHR47203:SF1">
    <property type="entry name" value="HYPOTHETICAL BASE EXCISION DNA REPAIR PROTEIN (EUROFUNG)"/>
    <property type="match status" value="1"/>
</dbReference>
<accession>A0A940MZV8</accession>
<name>A0A940MZV8_9PROT</name>